<sequence>MQLALRPYATAGVVVVAASLIAITPVVAPNTEQRAVELAAVEDIIDLGGPIEAVGLADALPSLGDLSGALVDELPGADIPLSLAAGDDWWSEALPYLGALTFSIIFWGEILLSPILVPIVNTFSAIWEWLGGVFGFDPYLPAVEGLASAASFADVIPDTLAAEALDPLTDTTSLVSSAAEALDLTTVVQDLTAAFDPAEIGDIGELMSTGLIPDIGELLSGLIP</sequence>
<dbReference type="STRING" id="29313.BHQ16_06245"/>
<dbReference type="AlphaFoldDB" id="A0A375Z4Z4"/>
<feature type="transmembrane region" description="Helical" evidence="1">
    <location>
        <begin position="7"/>
        <end position="28"/>
    </location>
</feature>
<feature type="transmembrane region" description="Helical" evidence="1">
    <location>
        <begin position="96"/>
        <end position="117"/>
    </location>
</feature>
<accession>A0A375Z4Z4</accession>
<evidence type="ECO:0000313" key="3">
    <source>
        <dbReference type="Proteomes" id="UP000252015"/>
    </source>
</evidence>
<keyword evidence="1" id="KW-0812">Transmembrane</keyword>
<dbReference type="Proteomes" id="UP000252015">
    <property type="component" value="Unassembled WGS sequence"/>
</dbReference>
<evidence type="ECO:0000313" key="2">
    <source>
        <dbReference type="EMBL" id="SRX96156.1"/>
    </source>
</evidence>
<reference evidence="2 3" key="1">
    <citation type="submission" date="2018-05" db="EMBL/GenBank/DDBJ databases">
        <authorList>
            <consortium name="IHU Genomes"/>
        </authorList>
    </citation>
    <scope>NUCLEOTIDE SEQUENCE [LARGE SCALE GENOMIC DNA]</scope>
    <source>
        <strain evidence="2 3">P7336</strain>
    </source>
</reference>
<organism evidence="2 3">
    <name type="scientific">Mycobacterium shimoidei</name>
    <dbReference type="NCBI Taxonomy" id="29313"/>
    <lineage>
        <taxon>Bacteria</taxon>
        <taxon>Bacillati</taxon>
        <taxon>Actinomycetota</taxon>
        <taxon>Actinomycetes</taxon>
        <taxon>Mycobacteriales</taxon>
        <taxon>Mycobacteriaceae</taxon>
        <taxon>Mycobacterium</taxon>
    </lineage>
</organism>
<dbReference type="EMBL" id="UEGW01000001">
    <property type="protein sequence ID" value="SRX96156.1"/>
    <property type="molecule type" value="Genomic_DNA"/>
</dbReference>
<evidence type="ECO:0000256" key="1">
    <source>
        <dbReference type="SAM" id="Phobius"/>
    </source>
</evidence>
<gene>
    <name evidence="2" type="ORF">MSP7336_04432</name>
</gene>
<protein>
    <submittedName>
        <fullName evidence="2">Uncharacterized protein</fullName>
    </submittedName>
</protein>
<keyword evidence="1" id="KW-0472">Membrane</keyword>
<dbReference type="RefSeq" id="WP_142706839.1">
    <property type="nucleotide sequence ID" value="NZ_UEGW01000001.1"/>
</dbReference>
<keyword evidence="3" id="KW-1185">Reference proteome</keyword>
<keyword evidence="1" id="KW-1133">Transmembrane helix</keyword>
<name>A0A375Z4Z4_MYCSH</name>
<proteinExistence type="predicted"/>